<evidence type="ECO:0000256" key="1">
    <source>
        <dbReference type="SAM" id="MobiDB-lite"/>
    </source>
</evidence>
<proteinExistence type="predicted"/>
<dbReference type="EMBL" id="JAINUF010000005">
    <property type="protein sequence ID" value="KAJ8359802.1"/>
    <property type="molecule type" value="Genomic_DNA"/>
</dbReference>
<organism evidence="2 3">
    <name type="scientific">Synaphobranchus kaupii</name>
    <name type="common">Kaup's arrowtooth eel</name>
    <dbReference type="NCBI Taxonomy" id="118154"/>
    <lineage>
        <taxon>Eukaryota</taxon>
        <taxon>Metazoa</taxon>
        <taxon>Chordata</taxon>
        <taxon>Craniata</taxon>
        <taxon>Vertebrata</taxon>
        <taxon>Euteleostomi</taxon>
        <taxon>Actinopterygii</taxon>
        <taxon>Neopterygii</taxon>
        <taxon>Teleostei</taxon>
        <taxon>Anguilliformes</taxon>
        <taxon>Synaphobranchidae</taxon>
        <taxon>Synaphobranchus</taxon>
    </lineage>
</organism>
<evidence type="ECO:0000313" key="3">
    <source>
        <dbReference type="Proteomes" id="UP001152622"/>
    </source>
</evidence>
<evidence type="ECO:0000313" key="2">
    <source>
        <dbReference type="EMBL" id="KAJ8359802.1"/>
    </source>
</evidence>
<dbReference type="AlphaFoldDB" id="A0A9Q1FJF2"/>
<keyword evidence="3" id="KW-1185">Reference proteome</keyword>
<comment type="caution">
    <text evidence="2">The sequence shown here is derived from an EMBL/GenBank/DDBJ whole genome shotgun (WGS) entry which is preliminary data.</text>
</comment>
<sequence length="133" mass="13967">MRLCSRATRHSAGSPSTWPATQEEEEERGERGRRPFPFLRPANSVWGRAADRLTAPDQQGARSSRTSGPLLRCLKPGGFSTPHPAVTGSGVTPGTLGAANSRPIPFCPALPRPALPCPALPSVLQAPVPSLGP</sequence>
<dbReference type="Proteomes" id="UP001152622">
    <property type="component" value="Chromosome 5"/>
</dbReference>
<name>A0A9Q1FJF2_SYNKA</name>
<gene>
    <name evidence="2" type="ORF">SKAU_G00163270</name>
</gene>
<accession>A0A9Q1FJF2</accession>
<reference evidence="2" key="1">
    <citation type="journal article" date="2023" name="Science">
        <title>Genome structures resolve the early diversification of teleost fishes.</title>
        <authorList>
            <person name="Parey E."/>
            <person name="Louis A."/>
            <person name="Montfort J."/>
            <person name="Bouchez O."/>
            <person name="Roques C."/>
            <person name="Iampietro C."/>
            <person name="Lluch J."/>
            <person name="Castinel A."/>
            <person name="Donnadieu C."/>
            <person name="Desvignes T."/>
            <person name="Floi Bucao C."/>
            <person name="Jouanno E."/>
            <person name="Wen M."/>
            <person name="Mejri S."/>
            <person name="Dirks R."/>
            <person name="Jansen H."/>
            <person name="Henkel C."/>
            <person name="Chen W.J."/>
            <person name="Zahm M."/>
            <person name="Cabau C."/>
            <person name="Klopp C."/>
            <person name="Thompson A.W."/>
            <person name="Robinson-Rechavi M."/>
            <person name="Braasch I."/>
            <person name="Lecointre G."/>
            <person name="Bobe J."/>
            <person name="Postlethwait J.H."/>
            <person name="Berthelot C."/>
            <person name="Roest Crollius H."/>
            <person name="Guiguen Y."/>
        </authorList>
    </citation>
    <scope>NUCLEOTIDE SEQUENCE</scope>
    <source>
        <strain evidence="2">WJC10195</strain>
    </source>
</reference>
<protein>
    <submittedName>
        <fullName evidence="2">Uncharacterized protein</fullName>
    </submittedName>
</protein>
<feature type="compositionally biased region" description="Polar residues" evidence="1">
    <location>
        <begin position="56"/>
        <end position="67"/>
    </location>
</feature>
<feature type="region of interest" description="Disordered" evidence="1">
    <location>
        <begin position="1"/>
        <end position="94"/>
    </location>
</feature>
<feature type="compositionally biased region" description="Polar residues" evidence="1">
    <location>
        <begin position="11"/>
        <end position="20"/>
    </location>
</feature>